<gene>
    <name evidence="2" type="ORF">HBH25_22195</name>
</gene>
<proteinExistence type="predicted"/>
<feature type="chain" id="PRO_5046050041" description="Sel1 repeat family protein" evidence="1">
    <location>
        <begin position="22"/>
        <end position="234"/>
    </location>
</feature>
<dbReference type="EMBL" id="JAAVJI010000023">
    <property type="protein sequence ID" value="NJP03545.1"/>
    <property type="molecule type" value="Genomic_DNA"/>
</dbReference>
<evidence type="ECO:0000256" key="1">
    <source>
        <dbReference type="SAM" id="SignalP"/>
    </source>
</evidence>
<reference evidence="2 3" key="1">
    <citation type="submission" date="2020-03" db="EMBL/GenBank/DDBJ databases">
        <authorList>
            <person name="Wang L."/>
            <person name="He N."/>
            <person name="Li Y."/>
            <person name="Fang Y."/>
            <person name="Zhang F."/>
        </authorList>
    </citation>
    <scope>NUCLEOTIDE SEQUENCE [LARGE SCALE GENOMIC DNA]</scope>
    <source>
        <strain evidence="3">hsmgli-8</strain>
    </source>
</reference>
<evidence type="ECO:0000313" key="2">
    <source>
        <dbReference type="EMBL" id="NJP03545.1"/>
    </source>
</evidence>
<evidence type="ECO:0000313" key="3">
    <source>
        <dbReference type="Proteomes" id="UP000746535"/>
    </source>
</evidence>
<evidence type="ECO:0008006" key="4">
    <source>
        <dbReference type="Google" id="ProtNLM"/>
    </source>
</evidence>
<dbReference type="Proteomes" id="UP000746535">
    <property type="component" value="Unassembled WGS sequence"/>
</dbReference>
<sequence>MPVFRLSCFILACVLQPVCLADTSAIDPGSERLYQQAVPYLQDADKNLQAVDLRSANPEIQVRNRLLGAKAREQLQTAIPLLEQAAFLEHPVAQYRLALVYLVYLPEIPQEKACTLLKKSLSHGFAPPALPIESFCYTFTDTPEYRPILESMQTSAPRYESYFPQPAMNLACRREEASSAGFQWADSRDYQAEIYWLLGAHDRANRTEYAIKAVDINNCYRAQRWLGKPKPSEN</sequence>
<accession>A0ABX0YJF6</accession>
<keyword evidence="3" id="KW-1185">Reference proteome</keyword>
<feature type="signal peptide" evidence="1">
    <location>
        <begin position="1"/>
        <end position="21"/>
    </location>
</feature>
<protein>
    <recommendedName>
        <fullName evidence="4">Sel1 repeat family protein</fullName>
    </recommendedName>
</protein>
<keyword evidence="1" id="KW-0732">Signal</keyword>
<organism evidence="2 3">
    <name type="scientific">Pseudomonas quercus</name>
    <dbReference type="NCBI Taxonomy" id="2722792"/>
    <lineage>
        <taxon>Bacteria</taxon>
        <taxon>Pseudomonadati</taxon>
        <taxon>Pseudomonadota</taxon>
        <taxon>Gammaproteobacteria</taxon>
        <taxon>Pseudomonadales</taxon>
        <taxon>Pseudomonadaceae</taxon>
        <taxon>Pseudomonas</taxon>
    </lineage>
</organism>
<name>A0ABX0YJF6_9PSED</name>
<comment type="caution">
    <text evidence="2">The sequence shown here is derived from an EMBL/GenBank/DDBJ whole genome shotgun (WGS) entry which is preliminary data.</text>
</comment>